<keyword evidence="2" id="KW-1185">Reference proteome</keyword>
<dbReference type="EnsemblMetazoa" id="CJA39023.1">
    <property type="protein sequence ID" value="CJA39023.1"/>
    <property type="gene ID" value="WBGene00214870"/>
</dbReference>
<evidence type="ECO:0000313" key="2">
    <source>
        <dbReference type="Proteomes" id="UP000005237"/>
    </source>
</evidence>
<evidence type="ECO:0000313" key="1">
    <source>
        <dbReference type="EnsemblMetazoa" id="CJA33076.1"/>
    </source>
</evidence>
<reference evidence="1" key="2">
    <citation type="submission" date="2022-06" db="UniProtKB">
        <authorList>
            <consortium name="EnsemblMetazoa"/>
        </authorList>
    </citation>
    <scope>IDENTIFICATION</scope>
    <source>
        <strain evidence="1">DF5081</strain>
    </source>
</reference>
<dbReference type="EnsemblMetazoa" id="CJA33076.1">
    <property type="protein sequence ID" value="CJA33076.1"/>
    <property type="gene ID" value="WBGene00208923"/>
</dbReference>
<dbReference type="Proteomes" id="UP000005237">
    <property type="component" value="Unassembled WGS sequence"/>
</dbReference>
<dbReference type="AlphaFoldDB" id="A0A2Q4SM96"/>
<name>A0A2Q4SM96_CAEJA</name>
<accession>A0A2Q4SM96</accession>
<organism evidence="1 2">
    <name type="scientific">Caenorhabditis japonica</name>
    <dbReference type="NCBI Taxonomy" id="281687"/>
    <lineage>
        <taxon>Eukaryota</taxon>
        <taxon>Metazoa</taxon>
        <taxon>Ecdysozoa</taxon>
        <taxon>Nematoda</taxon>
        <taxon>Chromadorea</taxon>
        <taxon>Rhabditida</taxon>
        <taxon>Rhabditina</taxon>
        <taxon>Rhabditomorpha</taxon>
        <taxon>Rhabditoidea</taxon>
        <taxon>Rhabditidae</taxon>
        <taxon>Peloderinae</taxon>
        <taxon>Caenorhabditis</taxon>
    </lineage>
</organism>
<proteinExistence type="predicted"/>
<protein>
    <submittedName>
        <fullName evidence="1">Uncharacterized protein</fullName>
    </submittedName>
</protein>
<sequence length="105" mass="11757">MPDGDVALLLPSHPSAAALFSFNLCSTTGALYPLGYFKTLRHELCFSNLSPNRTLFFVGLSCEQSSRECKLSAFLAFSRHAQRLFLFFFPLSQPAKNFFCPILKV</sequence>
<reference evidence="2" key="1">
    <citation type="submission" date="2010-08" db="EMBL/GenBank/DDBJ databases">
        <authorList>
            <consortium name="Caenorhabditis japonica Sequencing Consortium"/>
            <person name="Wilson R.K."/>
        </authorList>
    </citation>
    <scope>NUCLEOTIDE SEQUENCE [LARGE SCALE GENOMIC DNA]</scope>
    <source>
        <strain evidence="2">DF5081</strain>
    </source>
</reference>
<dbReference type="InParanoid" id="A0A2Q4SM96"/>